<gene>
    <name evidence="2" type="ORF">Taro_029968</name>
</gene>
<dbReference type="AlphaFoldDB" id="A0A843W1W2"/>
<evidence type="ECO:0000313" key="3">
    <source>
        <dbReference type="Proteomes" id="UP000652761"/>
    </source>
</evidence>
<accession>A0A843W1W2</accession>
<evidence type="ECO:0000313" key="2">
    <source>
        <dbReference type="EMBL" id="MQL97279.1"/>
    </source>
</evidence>
<evidence type="ECO:0000256" key="1">
    <source>
        <dbReference type="SAM" id="MobiDB-lite"/>
    </source>
</evidence>
<sequence>MVWRAGSSRADPPKSHRIREDPMRGSLRCARIPSIRVLAECKRIEPNRCCGQMTRGNIKITTSQKTSKKMVN</sequence>
<feature type="region of interest" description="Disordered" evidence="1">
    <location>
        <begin position="1"/>
        <end position="23"/>
    </location>
</feature>
<feature type="compositionally biased region" description="Basic and acidic residues" evidence="1">
    <location>
        <begin position="11"/>
        <end position="23"/>
    </location>
</feature>
<organism evidence="2 3">
    <name type="scientific">Colocasia esculenta</name>
    <name type="common">Wild taro</name>
    <name type="synonym">Arum esculentum</name>
    <dbReference type="NCBI Taxonomy" id="4460"/>
    <lineage>
        <taxon>Eukaryota</taxon>
        <taxon>Viridiplantae</taxon>
        <taxon>Streptophyta</taxon>
        <taxon>Embryophyta</taxon>
        <taxon>Tracheophyta</taxon>
        <taxon>Spermatophyta</taxon>
        <taxon>Magnoliopsida</taxon>
        <taxon>Liliopsida</taxon>
        <taxon>Araceae</taxon>
        <taxon>Aroideae</taxon>
        <taxon>Colocasieae</taxon>
        <taxon>Colocasia</taxon>
    </lineage>
</organism>
<proteinExistence type="predicted"/>
<reference evidence="2" key="1">
    <citation type="submission" date="2017-07" db="EMBL/GenBank/DDBJ databases">
        <title>Taro Niue Genome Assembly and Annotation.</title>
        <authorList>
            <person name="Atibalentja N."/>
            <person name="Keating K."/>
            <person name="Fields C.J."/>
        </authorList>
    </citation>
    <scope>NUCLEOTIDE SEQUENCE</scope>
    <source>
        <strain evidence="2">Niue_2</strain>
        <tissue evidence="2">Leaf</tissue>
    </source>
</reference>
<dbReference type="Proteomes" id="UP000652761">
    <property type="component" value="Unassembled WGS sequence"/>
</dbReference>
<comment type="caution">
    <text evidence="2">The sequence shown here is derived from an EMBL/GenBank/DDBJ whole genome shotgun (WGS) entry which is preliminary data.</text>
</comment>
<protein>
    <submittedName>
        <fullName evidence="2">Uncharacterized protein</fullName>
    </submittedName>
</protein>
<keyword evidence="3" id="KW-1185">Reference proteome</keyword>
<dbReference type="EMBL" id="NMUH01002026">
    <property type="protein sequence ID" value="MQL97279.1"/>
    <property type="molecule type" value="Genomic_DNA"/>
</dbReference>
<name>A0A843W1W2_COLES</name>